<dbReference type="Gene3D" id="3.30.365.10">
    <property type="entry name" value="Aldehyde oxidase/xanthine dehydrogenase, molybdopterin binding domain"/>
    <property type="match status" value="4"/>
</dbReference>
<dbReference type="EMBL" id="CP061379">
    <property type="protein sequence ID" value="QPF92971.1"/>
    <property type="molecule type" value="Genomic_DNA"/>
</dbReference>
<dbReference type="PANTHER" id="PTHR47495:SF1">
    <property type="entry name" value="BLL3820 PROTEIN"/>
    <property type="match status" value="1"/>
</dbReference>
<dbReference type="SUPFAM" id="SSF56003">
    <property type="entry name" value="Molybdenum cofactor-binding domain"/>
    <property type="match status" value="2"/>
</dbReference>
<dbReference type="InterPro" id="IPR008274">
    <property type="entry name" value="AldOxase/xan_DH_MoCoBD1"/>
</dbReference>
<dbReference type="InterPro" id="IPR037165">
    <property type="entry name" value="AldOxase/xan_DH_Mopterin-bd_sf"/>
</dbReference>
<evidence type="ECO:0000313" key="4">
    <source>
        <dbReference type="Proteomes" id="UP000594621"/>
    </source>
</evidence>
<dbReference type="Proteomes" id="UP000594621">
    <property type="component" value="Chromosome"/>
</dbReference>
<dbReference type="PIRSF" id="PIRSF036389">
    <property type="entry name" value="IOR_B"/>
    <property type="match status" value="1"/>
</dbReference>
<dbReference type="InterPro" id="IPR046867">
    <property type="entry name" value="AldOxase/xan_DH_MoCoBD2"/>
</dbReference>
<reference evidence="3 4" key="1">
    <citation type="submission" date="2020-09" db="EMBL/GenBank/DDBJ databases">
        <title>Complete genomes of bradyrhizobia occurring on native shrubby legumes in Australia.</title>
        <authorList>
            <person name="Lafay B."/>
        </authorList>
    </citation>
    <scope>NUCLEOTIDE SEQUENCE [LARGE SCALE GENOMIC DNA]</scope>
    <source>
        <strain evidence="3 4">BDV5040</strain>
    </source>
</reference>
<dbReference type="RefSeq" id="WP_195802490.1">
    <property type="nucleotide sequence ID" value="NZ_CP061379.1"/>
</dbReference>
<evidence type="ECO:0000313" key="3">
    <source>
        <dbReference type="EMBL" id="QPF92971.1"/>
    </source>
</evidence>
<dbReference type="Gene3D" id="3.90.1170.50">
    <property type="entry name" value="Aldehyde oxidase/xanthine dehydrogenase, a/b hammerhead"/>
    <property type="match status" value="1"/>
</dbReference>
<dbReference type="SMART" id="SM01008">
    <property type="entry name" value="Ald_Xan_dh_C"/>
    <property type="match status" value="1"/>
</dbReference>
<dbReference type="InterPro" id="IPR012368">
    <property type="entry name" value="OxRdtase_Mopterin-bd_su_IorB"/>
</dbReference>
<feature type="signal peptide" evidence="1">
    <location>
        <begin position="1"/>
        <end position="31"/>
    </location>
</feature>
<dbReference type="InterPro" id="IPR000674">
    <property type="entry name" value="Ald_Oxase/Xan_DH_a/b"/>
</dbReference>
<feature type="domain" description="Aldehyde oxidase/xanthine dehydrogenase a/b hammerhead" evidence="2">
    <location>
        <begin position="206"/>
        <end position="286"/>
    </location>
</feature>
<dbReference type="AlphaFoldDB" id="A0A7S9H1F2"/>
<keyword evidence="1" id="KW-0732">Signal</keyword>
<accession>A0A7S9H1F2</accession>
<proteinExistence type="predicted"/>
<dbReference type="Pfam" id="PF20256">
    <property type="entry name" value="MoCoBD_2"/>
    <property type="match status" value="2"/>
</dbReference>
<gene>
    <name evidence="3" type="ORF">IC761_06730</name>
</gene>
<keyword evidence="4" id="KW-1185">Reference proteome</keyword>
<dbReference type="InterPro" id="IPR052516">
    <property type="entry name" value="N-heterocyclic_Hydroxylase"/>
</dbReference>
<feature type="chain" id="PRO_5032279951" evidence="1">
    <location>
        <begin position="32"/>
        <end position="740"/>
    </location>
</feature>
<evidence type="ECO:0000256" key="1">
    <source>
        <dbReference type="SAM" id="SignalP"/>
    </source>
</evidence>
<dbReference type="Pfam" id="PF02738">
    <property type="entry name" value="MoCoBD_1"/>
    <property type="match status" value="1"/>
</dbReference>
<dbReference type="KEGG" id="bcou:IC761_06730"/>
<dbReference type="GO" id="GO:0016491">
    <property type="term" value="F:oxidoreductase activity"/>
    <property type="evidence" value="ECO:0007669"/>
    <property type="project" value="InterPro"/>
</dbReference>
<organism evidence="3 4">
    <name type="scientific">Bradyrhizobium commune</name>
    <dbReference type="NCBI Taxonomy" id="83627"/>
    <lineage>
        <taxon>Bacteria</taxon>
        <taxon>Pseudomonadati</taxon>
        <taxon>Pseudomonadota</taxon>
        <taxon>Alphaproteobacteria</taxon>
        <taxon>Hyphomicrobiales</taxon>
        <taxon>Nitrobacteraceae</taxon>
        <taxon>Bradyrhizobium</taxon>
    </lineage>
</organism>
<sequence>MSVATLSRRLFVQSLGVVLATFALPSPSVFGQTPANVPFSLRNNRRLEGWIRLEADETVTVFTGKAELGQGILTALAQIAAEELDIGFDKIRMVSADTSRGPDEQYTFGSQSVEQSGAAIRVAGAEARGLLLAAAARRFGVRAEDLQVKDGAIASADGRRATFWEIAKESAGLLGDIALAATPKKPSDYAIVGKSIRRIDLPGKLTGAPSYVQDMRLPGMVFARVVRPPRYGARLLECDEAAVRALPGVITVIRDGNFLVVAAGREEQAIAARSALATSAHWSDDTVALPDMTHLRTELQKLRAETIVVGTAGQSEPVSGQVRRVSAEYARAYVSHATIGPSCAVAWLRDGRMTVWSHTQGAFPLRGDLAKVLGLQTSEVDVVHMPGAGCYGHNGADDVALDAALVARAVPGVPVKLQWMRDDEFAWAPFGPAMAMKVEAALGSDGRIVDWSCDVWSNSHAMRPGQAGGVNLLAAWDLKTPFVKTPAPHIPQPFGDGDRNAVPSYELPRKEIRNHLLLDAPVRNGSFRTLGSHGNIFAIESFMDELAQVAGSDPLAFRLAHLRDPRARAVLQAAADKAGWTPGMKGDGQRGRGLAFCRYKSIGMYAAAVVDVEVDRNSGLIKVPRVVMVADLGLVVNPDGATNQLEGGIVQAVSLTLKEQVTFDRREITSRDWSGYPVLAFPEVPSVEIVLMQRNDPSLGAGEGSLPPTSAALANAFAQATGRRLRELPMTPERVKASLS</sequence>
<dbReference type="PANTHER" id="PTHR47495">
    <property type="entry name" value="ALDEHYDE DEHYDROGENASE"/>
    <property type="match status" value="1"/>
</dbReference>
<name>A0A7S9H1F2_9BRAD</name>
<protein>
    <submittedName>
        <fullName evidence="3">Xanthine dehydrogenase family protein molybdopterin-binding subunit</fullName>
    </submittedName>
</protein>
<evidence type="ECO:0000259" key="2">
    <source>
        <dbReference type="SMART" id="SM01008"/>
    </source>
</evidence>